<dbReference type="Pfam" id="PF04338">
    <property type="entry name" value="DUF481"/>
    <property type="match status" value="1"/>
</dbReference>
<dbReference type="RefSeq" id="WP_079689826.1">
    <property type="nucleotide sequence ID" value="NZ_FUZU01000004.1"/>
</dbReference>
<accession>A0A1T5MG40</accession>
<evidence type="ECO:0000313" key="2">
    <source>
        <dbReference type="Proteomes" id="UP000190961"/>
    </source>
</evidence>
<dbReference type="STRING" id="688867.SAMN05660236_5348"/>
<evidence type="ECO:0000313" key="1">
    <source>
        <dbReference type="EMBL" id="SKC87172.1"/>
    </source>
</evidence>
<name>A0A1T5MG40_9BACT</name>
<dbReference type="Proteomes" id="UP000190961">
    <property type="component" value="Unassembled WGS sequence"/>
</dbReference>
<sequence length="251" mass="29021">MAGDVLRVIQIVFVLATAFVPSIGFSQFNDTTHYYINYASTGSINKTNDGTSYLLNNNLRFSISKKTVAFNTTNSWIYGKQLGNLTNDDIYSGLDFNLYKTLQNFYYWGLANYEKSYSLKINHRLQTGAGLGYNVVNRENVLVILSDGILYEKGDLYDSPEEGNNQYEVFRNSFRLKFRMIIKKVIVIEGYDFLQHALSDRKDYIIKSNTSLSVKLRKWLSLTTAVTYNKLSQTRRENLLITYGITFERYF</sequence>
<dbReference type="EMBL" id="FUZU01000004">
    <property type="protein sequence ID" value="SKC87172.1"/>
    <property type="molecule type" value="Genomic_DNA"/>
</dbReference>
<dbReference type="AlphaFoldDB" id="A0A1T5MG40"/>
<dbReference type="OrthoDB" id="789864at2"/>
<reference evidence="1 2" key="1">
    <citation type="submission" date="2017-02" db="EMBL/GenBank/DDBJ databases">
        <authorList>
            <person name="Peterson S.W."/>
        </authorList>
    </citation>
    <scope>NUCLEOTIDE SEQUENCE [LARGE SCALE GENOMIC DNA]</scope>
    <source>
        <strain evidence="1 2">DSM 25262</strain>
    </source>
</reference>
<gene>
    <name evidence="1" type="ORF">SAMN05660236_5348</name>
</gene>
<keyword evidence="2" id="KW-1185">Reference proteome</keyword>
<protein>
    <recommendedName>
        <fullName evidence="3">DUF481 domain-containing protein</fullName>
    </recommendedName>
</protein>
<dbReference type="InterPro" id="IPR007433">
    <property type="entry name" value="DUF481"/>
</dbReference>
<proteinExistence type="predicted"/>
<evidence type="ECO:0008006" key="3">
    <source>
        <dbReference type="Google" id="ProtNLM"/>
    </source>
</evidence>
<organism evidence="1 2">
    <name type="scientific">Ohtaekwangia koreensis</name>
    <dbReference type="NCBI Taxonomy" id="688867"/>
    <lineage>
        <taxon>Bacteria</taxon>
        <taxon>Pseudomonadati</taxon>
        <taxon>Bacteroidota</taxon>
        <taxon>Cytophagia</taxon>
        <taxon>Cytophagales</taxon>
        <taxon>Fulvivirgaceae</taxon>
        <taxon>Ohtaekwangia</taxon>
    </lineage>
</organism>